<proteinExistence type="predicted"/>
<keyword evidence="1" id="KW-0175">Coiled coil</keyword>
<evidence type="ECO:0000313" key="3">
    <source>
        <dbReference type="Proteomes" id="UP000509579"/>
    </source>
</evidence>
<keyword evidence="3" id="KW-1185">Reference proteome</keyword>
<evidence type="ECO:0000256" key="1">
    <source>
        <dbReference type="SAM" id="Coils"/>
    </source>
</evidence>
<dbReference type="EMBL" id="CP054840">
    <property type="protein sequence ID" value="QKV52808.1"/>
    <property type="molecule type" value="Genomic_DNA"/>
</dbReference>
<reference evidence="2 3" key="1">
    <citation type="submission" date="2020-06" db="EMBL/GenBank/DDBJ databases">
        <title>Acidovorax antarctica sp. nov., isolated from Corinth ice sheet soil, Antarctic Fields Peninsula.</title>
        <authorList>
            <person name="Xu Q."/>
            <person name="Peng F."/>
        </authorList>
    </citation>
    <scope>NUCLEOTIDE SEQUENCE [LARGE SCALE GENOMIC DNA]</scope>
    <source>
        <strain evidence="2 3">16-35-5</strain>
    </source>
</reference>
<dbReference type="KEGG" id="aant:HUK68_07850"/>
<feature type="coiled-coil region" evidence="1">
    <location>
        <begin position="6"/>
        <end position="65"/>
    </location>
</feature>
<evidence type="ECO:0000313" key="2">
    <source>
        <dbReference type="EMBL" id="QKV52808.1"/>
    </source>
</evidence>
<dbReference type="AlphaFoldDB" id="A0A6N1X1L3"/>
<protein>
    <submittedName>
        <fullName evidence="2">Uncharacterized protein</fullName>
    </submittedName>
</protein>
<name>A0A6N1X1L3_9BURK</name>
<gene>
    <name evidence="2" type="ORF">HUK68_07850</name>
</gene>
<organism evidence="2 3">
    <name type="scientific">Comamonas antarctica</name>
    <dbReference type="NCBI Taxonomy" id="2743470"/>
    <lineage>
        <taxon>Bacteria</taxon>
        <taxon>Pseudomonadati</taxon>
        <taxon>Pseudomonadota</taxon>
        <taxon>Betaproteobacteria</taxon>
        <taxon>Burkholderiales</taxon>
        <taxon>Comamonadaceae</taxon>
        <taxon>Comamonas</taxon>
    </lineage>
</organism>
<dbReference type="Proteomes" id="UP000509579">
    <property type="component" value="Chromosome"/>
</dbReference>
<sequence>MNHPAHADLLNRYRKAAAEAAQKEQLVRVVAAKGPRAIALASETAAKAVRRRKVLETQLEQLGIEER</sequence>
<accession>A0A6N1X1L3</accession>
<dbReference type="RefSeq" id="WP_175503685.1">
    <property type="nucleotide sequence ID" value="NZ_CAURQT010000021.1"/>
</dbReference>